<name>A0A0L0G2F8_9EUKA</name>
<dbReference type="InterPro" id="IPR052613">
    <property type="entry name" value="LicD_transferase"/>
</dbReference>
<proteinExistence type="predicted"/>
<keyword evidence="3" id="KW-1185">Reference proteome</keyword>
<dbReference type="RefSeq" id="XP_014156921.1">
    <property type="nucleotide sequence ID" value="XM_014301446.1"/>
</dbReference>
<feature type="domain" description="LicD/FKTN/FKRP nucleotidyltransferase" evidence="1">
    <location>
        <begin position="82"/>
        <end position="123"/>
    </location>
</feature>
<organism evidence="2 3">
    <name type="scientific">Sphaeroforma arctica JP610</name>
    <dbReference type="NCBI Taxonomy" id="667725"/>
    <lineage>
        <taxon>Eukaryota</taxon>
        <taxon>Ichthyosporea</taxon>
        <taxon>Ichthyophonida</taxon>
        <taxon>Sphaeroforma</taxon>
    </lineage>
</organism>
<dbReference type="PANTHER" id="PTHR13627">
    <property type="entry name" value="FUKUTIN RELATED PROTEIN"/>
    <property type="match status" value="1"/>
</dbReference>
<dbReference type="Proteomes" id="UP000054560">
    <property type="component" value="Unassembled WGS sequence"/>
</dbReference>
<gene>
    <name evidence="2" type="ORF">SARC_04708</name>
</gene>
<dbReference type="PANTHER" id="PTHR13627:SF31">
    <property type="entry name" value="RIBITOL 5-PHOSPHATE TRANSFERASE FKRP"/>
    <property type="match status" value="1"/>
</dbReference>
<dbReference type="Pfam" id="PF04991">
    <property type="entry name" value="LicD"/>
    <property type="match status" value="1"/>
</dbReference>
<evidence type="ECO:0000259" key="1">
    <source>
        <dbReference type="Pfam" id="PF04991"/>
    </source>
</evidence>
<dbReference type="EMBL" id="KQ241871">
    <property type="protein sequence ID" value="KNC83019.1"/>
    <property type="molecule type" value="Genomic_DNA"/>
</dbReference>
<dbReference type="OrthoDB" id="419198at2759"/>
<evidence type="ECO:0000313" key="2">
    <source>
        <dbReference type="EMBL" id="KNC83019.1"/>
    </source>
</evidence>
<protein>
    <recommendedName>
        <fullName evidence="1">LicD/FKTN/FKRP nucleotidyltransferase domain-containing protein</fullName>
    </recommendedName>
</protein>
<dbReference type="GO" id="GO:0009100">
    <property type="term" value="P:glycoprotein metabolic process"/>
    <property type="evidence" value="ECO:0007669"/>
    <property type="project" value="UniProtKB-ARBA"/>
</dbReference>
<dbReference type="GeneID" id="25905212"/>
<dbReference type="AlphaFoldDB" id="A0A0L0G2F8"/>
<evidence type="ECO:0000313" key="3">
    <source>
        <dbReference type="Proteomes" id="UP000054560"/>
    </source>
</evidence>
<accession>A0A0L0G2F8</accession>
<sequence>MLSASSYSHADAIQVHNATQQYTKDYINLSTSQKVAQSILPTDIGYGSPNPNLPWRVPPCNGFPAAPPLAPLPYEAGTALNELGLYYHLDAGSLLGSKRHGGMIPWDVDVDIVIPVRRNLHLFGSDFECNDFDVRTAELPFTRALEGSSVESLCGLSKRAFAAKYLFRILDGYFQSSGIRVKLKPEGKQAVLKFFTFCRGEITEEVNLPGGGYYDRKERNGTMCELMRFDVFVDFNPHTGDGACTCPWYYTHALCPMDSHQVLVNNFGPTYMEPVKETDMIDTVDTHATASDSQPGGVEGVDSPPERYVPLLTYPQAQLTYERLGVHQFSWMNESLPSANLLYHLEPLLKIKAILHERVQDHQRALMKAAKKRDTINIVQQD</sequence>
<dbReference type="InterPro" id="IPR007074">
    <property type="entry name" value="LicD/FKTN/FKRP_NTP_transf"/>
</dbReference>
<reference evidence="2 3" key="1">
    <citation type="submission" date="2011-02" db="EMBL/GenBank/DDBJ databases">
        <title>The Genome Sequence of Sphaeroforma arctica JP610.</title>
        <authorList>
            <consortium name="The Broad Institute Genome Sequencing Platform"/>
            <person name="Russ C."/>
            <person name="Cuomo C."/>
            <person name="Young S.K."/>
            <person name="Zeng Q."/>
            <person name="Gargeya S."/>
            <person name="Alvarado L."/>
            <person name="Berlin A."/>
            <person name="Chapman S.B."/>
            <person name="Chen Z."/>
            <person name="Freedman E."/>
            <person name="Gellesch M."/>
            <person name="Goldberg J."/>
            <person name="Griggs A."/>
            <person name="Gujja S."/>
            <person name="Heilman E."/>
            <person name="Heiman D."/>
            <person name="Howarth C."/>
            <person name="Mehta T."/>
            <person name="Neiman D."/>
            <person name="Pearson M."/>
            <person name="Roberts A."/>
            <person name="Saif S."/>
            <person name="Shea T."/>
            <person name="Shenoy N."/>
            <person name="Sisk P."/>
            <person name="Stolte C."/>
            <person name="Sykes S."/>
            <person name="White J."/>
            <person name="Yandava C."/>
            <person name="Burger G."/>
            <person name="Gray M.W."/>
            <person name="Holland P.W.H."/>
            <person name="King N."/>
            <person name="Lang F.B.F."/>
            <person name="Roger A.J."/>
            <person name="Ruiz-Trillo I."/>
            <person name="Haas B."/>
            <person name="Nusbaum C."/>
            <person name="Birren B."/>
        </authorList>
    </citation>
    <scope>NUCLEOTIDE SEQUENCE [LARGE SCALE GENOMIC DNA]</scope>
    <source>
        <strain evidence="2 3">JP610</strain>
    </source>
</reference>